<dbReference type="AlphaFoldDB" id="A0A3N3ZLU2"/>
<dbReference type="GO" id="GO:0003677">
    <property type="term" value="F:DNA binding"/>
    <property type="evidence" value="ECO:0007669"/>
    <property type="project" value="InterPro"/>
</dbReference>
<dbReference type="Gene3D" id="1.10.10.60">
    <property type="entry name" value="Homeodomain-like"/>
    <property type="match status" value="1"/>
</dbReference>
<dbReference type="EMBL" id="RKMF01000025">
    <property type="protein sequence ID" value="ROZ61501.1"/>
    <property type="molecule type" value="Genomic_DNA"/>
</dbReference>
<dbReference type="SUPFAM" id="SSF46689">
    <property type="entry name" value="Homeodomain-like"/>
    <property type="match status" value="1"/>
</dbReference>
<dbReference type="GO" id="GO:0004803">
    <property type="term" value="F:transposase activity"/>
    <property type="evidence" value="ECO:0007669"/>
    <property type="project" value="InterPro"/>
</dbReference>
<proteinExistence type="predicted"/>
<sequence length="116" mass="12942">MGAKRKRYTPAYRRDAAHLVIDTGRPIAHVAKEIGVGEALLGRWVAIERAKMDDPPSALDTDERAELERLRREVAELLEVSRSGYYAWLARRDGPAGPRAVRRAQLSEKVLAAHTA</sequence>
<dbReference type="RefSeq" id="WP_158609629.1">
    <property type="nucleotide sequence ID" value="NZ_RKMF01000025.1"/>
</dbReference>
<name>A0A3N3ZLU2_9MICC</name>
<accession>A0A3N3ZLU2</accession>
<evidence type="ECO:0000313" key="1">
    <source>
        <dbReference type="EMBL" id="ROZ61501.1"/>
    </source>
</evidence>
<feature type="non-terminal residue" evidence="1">
    <location>
        <position position="116"/>
    </location>
</feature>
<dbReference type="OrthoDB" id="52928at2"/>
<dbReference type="GO" id="GO:0006313">
    <property type="term" value="P:DNA transposition"/>
    <property type="evidence" value="ECO:0007669"/>
    <property type="project" value="InterPro"/>
</dbReference>
<dbReference type="InterPro" id="IPR009057">
    <property type="entry name" value="Homeodomain-like_sf"/>
</dbReference>
<dbReference type="Proteomes" id="UP000270616">
    <property type="component" value="Unassembled WGS sequence"/>
</dbReference>
<evidence type="ECO:0000313" key="2">
    <source>
        <dbReference type="Proteomes" id="UP000270616"/>
    </source>
</evidence>
<reference evidence="1 2" key="1">
    <citation type="submission" date="2018-10" db="EMBL/GenBank/DDBJ databases">
        <title>Kocuria sp. M5W7-7, whole genome shotgun sequence.</title>
        <authorList>
            <person name="Tuo L."/>
        </authorList>
    </citation>
    <scope>NUCLEOTIDE SEQUENCE [LARGE SCALE GENOMIC DNA]</scope>
    <source>
        <strain evidence="1 2">M5W7-7</strain>
    </source>
</reference>
<protein>
    <recommendedName>
        <fullName evidence="3">Transposase</fullName>
    </recommendedName>
</protein>
<dbReference type="Pfam" id="PF01527">
    <property type="entry name" value="HTH_Tnp_1"/>
    <property type="match status" value="1"/>
</dbReference>
<organism evidence="1 2">
    <name type="scientific">Kocuria soli</name>
    <dbReference type="NCBI Taxonomy" id="2485125"/>
    <lineage>
        <taxon>Bacteria</taxon>
        <taxon>Bacillati</taxon>
        <taxon>Actinomycetota</taxon>
        <taxon>Actinomycetes</taxon>
        <taxon>Micrococcales</taxon>
        <taxon>Micrococcaceae</taxon>
        <taxon>Kocuria</taxon>
    </lineage>
</organism>
<dbReference type="InterPro" id="IPR002514">
    <property type="entry name" value="Transposase_8"/>
</dbReference>
<comment type="caution">
    <text evidence="1">The sequence shown here is derived from an EMBL/GenBank/DDBJ whole genome shotgun (WGS) entry which is preliminary data.</text>
</comment>
<evidence type="ECO:0008006" key="3">
    <source>
        <dbReference type="Google" id="ProtNLM"/>
    </source>
</evidence>
<gene>
    <name evidence="1" type="ORF">EDL96_13265</name>
</gene>
<keyword evidence="2" id="KW-1185">Reference proteome</keyword>